<sequence length="519" mass="54065">MCAADRFCRGARCRTCEEDGLKNCNGQCSDLLSDSKNCGTCGNACSAAEQCRNGNCVNPCPEGQLSCSDKCIDPTVDAQNCGSCGHVCPAGQTCNASACTCADTNLVSCDGICLNPKKEKNHCGATPGCGFNTGWSGSACLANGYCSEGNCHLCQAWTKTWTFQRTPISNQAGLRAAVADFNNDTKLDVAVLDLANAKLDILLGNGDGTFRAGTSFAVGSSPIQLVVLDYDGDGKKDLAVGNRRLTAPPAFDYLVVYHGNGDGTFAAGASIDRETAVESLAAGDIDGDGRDDLLATGGDWGAEDVRVYVAKANGAFALGANFAKQLTDINSSASVTDLAITDVDGDGHADFVFSPTTILFGKGDGTFGDSWSAPIGIGGYDRFVIADFNGDGKRDVFWRGSGVANQWWLAPGDGGRTWKYPSLVLFSGSFNVTLADVTGDGIRDLVGVGGGYPSHLYVRGGRGDGTFVAEEQYDFSTDVAGVYLTTADLDGNGITDIISSSYDSVIVLTGQKSARPECQ</sequence>
<evidence type="ECO:0000313" key="3">
    <source>
        <dbReference type="Proteomes" id="UP000064967"/>
    </source>
</evidence>
<dbReference type="Pfam" id="PF13517">
    <property type="entry name" value="FG-GAP_3"/>
    <property type="match status" value="3"/>
</dbReference>
<dbReference type="PATRIC" id="fig|1391654.3.peg.4118"/>
<reference evidence="2 3" key="1">
    <citation type="submission" date="2015-08" db="EMBL/GenBank/DDBJ databases">
        <authorList>
            <person name="Babu N.S."/>
            <person name="Beckwith C.J."/>
            <person name="Beseler K.G."/>
            <person name="Brison A."/>
            <person name="Carone J.V."/>
            <person name="Caskin T.P."/>
            <person name="Diamond M."/>
            <person name="Durham M.E."/>
            <person name="Foxe J.M."/>
            <person name="Go M."/>
            <person name="Henderson B.A."/>
            <person name="Jones I.B."/>
            <person name="McGettigan J.A."/>
            <person name="Micheletti S.J."/>
            <person name="Nasrallah M.E."/>
            <person name="Ortiz D."/>
            <person name="Piller C.R."/>
            <person name="Privatt S.R."/>
            <person name="Schneider S.L."/>
            <person name="Sharp S."/>
            <person name="Smith T.C."/>
            <person name="Stanton J.D."/>
            <person name="Ullery H.E."/>
            <person name="Wilson R.J."/>
            <person name="Serrano M.G."/>
            <person name="Buck G."/>
            <person name="Lee V."/>
            <person name="Wang Y."/>
            <person name="Carvalho R."/>
            <person name="Voegtly L."/>
            <person name="Shi R."/>
            <person name="Duckworth R."/>
            <person name="Johnson A."/>
            <person name="Loviza R."/>
            <person name="Walstead R."/>
            <person name="Shah Z."/>
            <person name="Kiflezghi M."/>
            <person name="Wade K."/>
            <person name="Ball S.L."/>
            <person name="Bradley K.W."/>
            <person name="Asai D.J."/>
            <person name="Bowman C.A."/>
            <person name="Russell D.A."/>
            <person name="Pope W.H."/>
            <person name="Jacobs-Sera D."/>
            <person name="Hendrix R.W."/>
            <person name="Hatfull G.F."/>
        </authorList>
    </citation>
    <scope>NUCLEOTIDE SEQUENCE [LARGE SCALE GENOMIC DNA]</scope>
    <source>
        <strain evidence="2 3">DSM 27648</strain>
    </source>
</reference>
<dbReference type="Proteomes" id="UP000064967">
    <property type="component" value="Chromosome"/>
</dbReference>
<dbReference type="SUPFAM" id="SSF69318">
    <property type="entry name" value="Integrin alpha N-terminal domain"/>
    <property type="match status" value="1"/>
</dbReference>
<evidence type="ECO:0000256" key="1">
    <source>
        <dbReference type="ARBA" id="ARBA00022729"/>
    </source>
</evidence>
<name>A0A0K1PVJ6_9BACT</name>
<dbReference type="AlphaFoldDB" id="A0A0K1PVJ6"/>
<dbReference type="PANTHER" id="PTHR46580">
    <property type="entry name" value="SENSOR KINASE-RELATED"/>
    <property type="match status" value="1"/>
</dbReference>
<dbReference type="STRING" id="1391654.AKJ09_04060"/>
<dbReference type="Gene3D" id="2.130.10.130">
    <property type="entry name" value="Integrin alpha, N-terminal"/>
    <property type="match status" value="1"/>
</dbReference>
<dbReference type="InterPro" id="IPR028994">
    <property type="entry name" value="Integrin_alpha_N"/>
</dbReference>
<dbReference type="InterPro" id="IPR013517">
    <property type="entry name" value="FG-GAP"/>
</dbReference>
<dbReference type="KEGG" id="llu:AKJ09_04060"/>
<accession>A0A0K1PVJ6</accession>
<dbReference type="EMBL" id="CP012333">
    <property type="protein sequence ID" value="AKU97396.1"/>
    <property type="molecule type" value="Genomic_DNA"/>
</dbReference>
<organism evidence="2 3">
    <name type="scientific">Labilithrix luteola</name>
    <dbReference type="NCBI Taxonomy" id="1391654"/>
    <lineage>
        <taxon>Bacteria</taxon>
        <taxon>Pseudomonadati</taxon>
        <taxon>Myxococcota</taxon>
        <taxon>Polyangia</taxon>
        <taxon>Polyangiales</taxon>
        <taxon>Labilitrichaceae</taxon>
        <taxon>Labilithrix</taxon>
    </lineage>
</organism>
<protein>
    <submittedName>
        <fullName evidence="2">Tryptophan synthase alpha chain</fullName>
    </submittedName>
</protein>
<gene>
    <name evidence="2" type="ORF">AKJ09_04060</name>
</gene>
<evidence type="ECO:0000313" key="2">
    <source>
        <dbReference type="EMBL" id="AKU97396.1"/>
    </source>
</evidence>
<keyword evidence="3" id="KW-1185">Reference proteome</keyword>
<keyword evidence="1" id="KW-0732">Signal</keyword>
<dbReference type="Gene3D" id="2.30.30.100">
    <property type="match status" value="1"/>
</dbReference>
<dbReference type="PANTHER" id="PTHR46580:SF2">
    <property type="entry name" value="MAM DOMAIN-CONTAINING PROTEIN"/>
    <property type="match status" value="1"/>
</dbReference>
<proteinExistence type="predicted"/>